<accession>A0ABR6V4H2</accession>
<keyword evidence="3 5" id="KW-1133">Transmembrane helix</keyword>
<feature type="transmembrane region" description="Helical" evidence="5">
    <location>
        <begin position="228"/>
        <end position="248"/>
    </location>
</feature>
<comment type="subcellular location">
    <subcellularLocation>
        <location evidence="1">Membrane</location>
        <topology evidence="1">Multi-pass membrane protein</topology>
    </subcellularLocation>
</comment>
<sequence>MLHQKSWAQVWLGFGLVWFMAAIALAPSNKVYQQGLILFLWLPTLIMAWPARQVLAEAFRRQPVLWCSVLLLLAWGAISLAWSANPQVLRESKRLLYILVFLLAFPLLAQAGEPRLRRLLQAGGLLLAVAALVSMINFYGVHGLALRSRLQGIGEISHPILGAYVIGAGLLVLLYEVPLHRGLQLAWLLALLLLGAFVAFSQSRGAILSLVFTVVVAPLWFRDRYSRLVAALALLASGMALFFMYDLLTLRGASYRPEIFQVALQMIAQHPWTGVGLGGDYNVFAAGRRFDHTHNMFTHVALELGVPGMLLWIAVWLSALREILRARSSLFGKVLLGLWLFSTLAMQFDAASLTATPRAEWFISWLPVGLAMLLPWGVPKMTPVVKFAVQPQQRAQ</sequence>
<evidence type="ECO:0000256" key="5">
    <source>
        <dbReference type="SAM" id="Phobius"/>
    </source>
</evidence>
<feature type="transmembrane region" description="Helical" evidence="5">
    <location>
        <begin position="296"/>
        <end position="318"/>
    </location>
</feature>
<feature type="transmembrane region" description="Helical" evidence="5">
    <location>
        <begin position="124"/>
        <end position="144"/>
    </location>
</feature>
<feature type="transmembrane region" description="Helical" evidence="5">
    <location>
        <begin position="156"/>
        <end position="175"/>
    </location>
</feature>
<evidence type="ECO:0000256" key="2">
    <source>
        <dbReference type="ARBA" id="ARBA00022692"/>
    </source>
</evidence>
<gene>
    <name evidence="7" type="ORF">HU747_03920</name>
</gene>
<evidence type="ECO:0000313" key="8">
    <source>
        <dbReference type="Proteomes" id="UP000628086"/>
    </source>
</evidence>
<reference evidence="7 8" key="1">
    <citation type="journal article" date="2020" name="Microorganisms">
        <title>Reliable Identification of Environmental Pseudomonas Isolates Using the rpoD Gene.</title>
        <authorList>
            <consortium name="The Broad Institute Genome Sequencing Platform"/>
            <person name="Girard L."/>
            <person name="Lood C."/>
            <person name="Rokni-Zadeh H."/>
            <person name="van Noort V."/>
            <person name="Lavigne R."/>
            <person name="De Mot R."/>
        </authorList>
    </citation>
    <scope>NUCLEOTIDE SEQUENCE [LARGE SCALE GENOMIC DNA]</scope>
    <source>
        <strain evidence="7 8">RW7P2</strain>
    </source>
</reference>
<feature type="transmembrane region" description="Helical" evidence="5">
    <location>
        <begin position="206"/>
        <end position="221"/>
    </location>
</feature>
<evidence type="ECO:0000256" key="3">
    <source>
        <dbReference type="ARBA" id="ARBA00022989"/>
    </source>
</evidence>
<dbReference type="InterPro" id="IPR051533">
    <property type="entry name" value="WaaL-like"/>
</dbReference>
<dbReference type="Pfam" id="PF04932">
    <property type="entry name" value="Wzy_C"/>
    <property type="match status" value="1"/>
</dbReference>
<evidence type="ECO:0000256" key="1">
    <source>
        <dbReference type="ARBA" id="ARBA00004141"/>
    </source>
</evidence>
<feature type="transmembrane region" description="Helical" evidence="5">
    <location>
        <begin position="182"/>
        <end position="200"/>
    </location>
</feature>
<feature type="transmembrane region" description="Helical" evidence="5">
    <location>
        <begin position="94"/>
        <end position="112"/>
    </location>
</feature>
<dbReference type="PANTHER" id="PTHR37422:SF13">
    <property type="entry name" value="LIPOPOLYSACCHARIDE BIOSYNTHESIS PROTEIN PA4999-RELATED"/>
    <property type="match status" value="1"/>
</dbReference>
<organism evidence="7 8">
    <name type="scientific">Pseudomonas taiwanensis</name>
    <dbReference type="NCBI Taxonomy" id="470150"/>
    <lineage>
        <taxon>Bacteria</taxon>
        <taxon>Pseudomonadati</taxon>
        <taxon>Pseudomonadota</taxon>
        <taxon>Gammaproteobacteria</taxon>
        <taxon>Pseudomonadales</taxon>
        <taxon>Pseudomonadaceae</taxon>
        <taxon>Pseudomonas</taxon>
    </lineage>
</organism>
<name>A0ABR6V4H2_9PSED</name>
<dbReference type="InterPro" id="IPR007016">
    <property type="entry name" value="O-antigen_ligase-rel_domated"/>
</dbReference>
<keyword evidence="8" id="KW-1185">Reference proteome</keyword>
<keyword evidence="2 5" id="KW-0812">Transmembrane</keyword>
<dbReference type="EMBL" id="JABWRS010000002">
    <property type="protein sequence ID" value="MBC3474742.1"/>
    <property type="molecule type" value="Genomic_DNA"/>
</dbReference>
<feature type="transmembrane region" description="Helical" evidence="5">
    <location>
        <begin position="7"/>
        <end position="26"/>
    </location>
</feature>
<dbReference type="Proteomes" id="UP000628086">
    <property type="component" value="Unassembled WGS sequence"/>
</dbReference>
<feature type="domain" description="O-antigen ligase-related" evidence="6">
    <location>
        <begin position="189"/>
        <end position="313"/>
    </location>
</feature>
<comment type="caution">
    <text evidence="7">The sequence shown here is derived from an EMBL/GenBank/DDBJ whole genome shotgun (WGS) entry which is preliminary data.</text>
</comment>
<protein>
    <submittedName>
        <fullName evidence="7">O-antigen ligase family protein</fullName>
    </submittedName>
</protein>
<keyword evidence="4 5" id="KW-0472">Membrane</keyword>
<evidence type="ECO:0000259" key="6">
    <source>
        <dbReference type="Pfam" id="PF04932"/>
    </source>
</evidence>
<feature type="transmembrane region" description="Helical" evidence="5">
    <location>
        <begin position="330"/>
        <end position="348"/>
    </location>
</feature>
<feature type="transmembrane region" description="Helical" evidence="5">
    <location>
        <begin position="32"/>
        <end position="51"/>
    </location>
</feature>
<feature type="transmembrane region" description="Helical" evidence="5">
    <location>
        <begin position="63"/>
        <end position="82"/>
    </location>
</feature>
<dbReference type="PANTHER" id="PTHR37422">
    <property type="entry name" value="TEICHURONIC ACID BIOSYNTHESIS PROTEIN TUAE"/>
    <property type="match status" value="1"/>
</dbReference>
<evidence type="ECO:0000256" key="4">
    <source>
        <dbReference type="ARBA" id="ARBA00023136"/>
    </source>
</evidence>
<dbReference type="GO" id="GO:0016874">
    <property type="term" value="F:ligase activity"/>
    <property type="evidence" value="ECO:0007669"/>
    <property type="project" value="UniProtKB-KW"/>
</dbReference>
<feature type="transmembrane region" description="Helical" evidence="5">
    <location>
        <begin position="360"/>
        <end position="378"/>
    </location>
</feature>
<evidence type="ECO:0000313" key="7">
    <source>
        <dbReference type="EMBL" id="MBC3474742.1"/>
    </source>
</evidence>
<keyword evidence="7" id="KW-0436">Ligase</keyword>
<proteinExistence type="predicted"/>